<gene>
    <name evidence="3" type="ORF">ACFFHU_03015</name>
</gene>
<name>A0ABV6NQT2_9ACTN</name>
<protein>
    <submittedName>
        <fullName evidence="3">YciI family protein</fullName>
    </submittedName>
</protein>
<dbReference type="InterPro" id="IPR005545">
    <property type="entry name" value="YCII"/>
</dbReference>
<evidence type="ECO:0000256" key="1">
    <source>
        <dbReference type="ARBA" id="ARBA00007689"/>
    </source>
</evidence>
<dbReference type="Gene3D" id="3.30.70.1060">
    <property type="entry name" value="Dimeric alpha+beta barrel"/>
    <property type="match status" value="1"/>
</dbReference>
<dbReference type="RefSeq" id="WP_377335390.1">
    <property type="nucleotide sequence ID" value="NZ_JBHLUE010000002.1"/>
</dbReference>
<comment type="similarity">
    <text evidence="1">Belongs to the YciI family.</text>
</comment>
<accession>A0ABV6NQT2</accession>
<evidence type="ECO:0000313" key="4">
    <source>
        <dbReference type="Proteomes" id="UP001589894"/>
    </source>
</evidence>
<dbReference type="EMBL" id="JBHLUE010000002">
    <property type="protein sequence ID" value="MFC0563140.1"/>
    <property type="molecule type" value="Genomic_DNA"/>
</dbReference>
<proteinExistence type="inferred from homology"/>
<dbReference type="PANTHER" id="PTHR35174">
    <property type="entry name" value="BLL7171 PROTEIN-RELATED"/>
    <property type="match status" value="1"/>
</dbReference>
<keyword evidence="4" id="KW-1185">Reference proteome</keyword>
<dbReference type="Pfam" id="PF03795">
    <property type="entry name" value="YCII"/>
    <property type="match status" value="1"/>
</dbReference>
<sequence>MEFMLLLKGDSTPDTPPPAELIEAMNQFSAELAAAGVLLDAKGLFSSALGARVVYSNGQRTVVDGPFAEAKELVAGYYLIDVKSRQEAIEWASRCPVDKAVSGDQEAVVEVRQSASSVEEPYPQLADRD</sequence>
<organism evidence="3 4">
    <name type="scientific">Plantactinospora siamensis</name>
    <dbReference type="NCBI Taxonomy" id="555372"/>
    <lineage>
        <taxon>Bacteria</taxon>
        <taxon>Bacillati</taxon>
        <taxon>Actinomycetota</taxon>
        <taxon>Actinomycetes</taxon>
        <taxon>Micromonosporales</taxon>
        <taxon>Micromonosporaceae</taxon>
        <taxon>Plantactinospora</taxon>
    </lineage>
</organism>
<dbReference type="InterPro" id="IPR011008">
    <property type="entry name" value="Dimeric_a/b-barrel"/>
</dbReference>
<feature type="domain" description="YCII-related" evidence="2">
    <location>
        <begin position="1"/>
        <end position="100"/>
    </location>
</feature>
<dbReference type="Proteomes" id="UP001589894">
    <property type="component" value="Unassembled WGS sequence"/>
</dbReference>
<dbReference type="SUPFAM" id="SSF54909">
    <property type="entry name" value="Dimeric alpha+beta barrel"/>
    <property type="match status" value="1"/>
</dbReference>
<evidence type="ECO:0000259" key="2">
    <source>
        <dbReference type="Pfam" id="PF03795"/>
    </source>
</evidence>
<comment type="caution">
    <text evidence="3">The sequence shown here is derived from an EMBL/GenBank/DDBJ whole genome shotgun (WGS) entry which is preliminary data.</text>
</comment>
<reference evidence="3 4" key="1">
    <citation type="submission" date="2024-09" db="EMBL/GenBank/DDBJ databases">
        <authorList>
            <person name="Sun Q."/>
            <person name="Mori K."/>
        </authorList>
    </citation>
    <scope>NUCLEOTIDE SEQUENCE [LARGE SCALE GENOMIC DNA]</scope>
    <source>
        <strain evidence="3 4">TBRC 2205</strain>
    </source>
</reference>
<evidence type="ECO:0000313" key="3">
    <source>
        <dbReference type="EMBL" id="MFC0563140.1"/>
    </source>
</evidence>